<dbReference type="GO" id="GO:0004523">
    <property type="term" value="F:RNA-DNA hybrid ribonuclease activity"/>
    <property type="evidence" value="ECO:0007669"/>
    <property type="project" value="UniProtKB-UniRule"/>
</dbReference>
<dbReference type="AlphaFoldDB" id="A0A518RHC1"/>
<dbReference type="Gene3D" id="3.30.420.10">
    <property type="entry name" value="Ribonuclease H-like superfamily/Ribonuclease H"/>
    <property type="match status" value="1"/>
</dbReference>
<dbReference type="KEGG" id="ssua:FPZ54_13020"/>
<dbReference type="PANTHER" id="PTHR10954:SF18">
    <property type="entry name" value="RIBONUCLEASE HII"/>
    <property type="match status" value="1"/>
</dbReference>
<keyword evidence="11 14" id="KW-0255">Endonuclease</keyword>
<reference evidence="18 19" key="1">
    <citation type="submission" date="2019-07" db="EMBL/GenBank/DDBJ databases">
        <title>Sphingomonas alkalisoli sp. nov., isolated from rhizosphere soil of Suaedae salsa.</title>
        <authorList>
            <person name="Zhang H."/>
            <person name="Xu L."/>
            <person name="Zhang J.-X."/>
            <person name="Sun J.-Q."/>
        </authorList>
    </citation>
    <scope>NUCLEOTIDE SEQUENCE [LARGE SCALE GENOMIC DNA]</scope>
    <source>
        <strain evidence="18 19">XS-10</strain>
    </source>
</reference>
<dbReference type="RefSeq" id="WP_145847830.1">
    <property type="nucleotide sequence ID" value="NZ_CP042239.1"/>
</dbReference>
<comment type="similarity">
    <text evidence="5 14 16">Belongs to the RNase HII family.</text>
</comment>
<evidence type="ECO:0000256" key="10">
    <source>
        <dbReference type="ARBA" id="ARBA00022723"/>
    </source>
</evidence>
<evidence type="ECO:0000256" key="3">
    <source>
        <dbReference type="ARBA" id="ARBA00004065"/>
    </source>
</evidence>
<feature type="binding site" evidence="14 15">
    <location>
        <position position="20"/>
    </location>
    <ligand>
        <name>a divalent metal cation</name>
        <dbReference type="ChEBI" id="CHEBI:60240"/>
    </ligand>
</feature>
<organism evidence="18 19">
    <name type="scientific">Sphingomonas suaedae</name>
    <dbReference type="NCBI Taxonomy" id="2599297"/>
    <lineage>
        <taxon>Bacteria</taxon>
        <taxon>Pseudomonadati</taxon>
        <taxon>Pseudomonadota</taxon>
        <taxon>Alphaproteobacteria</taxon>
        <taxon>Sphingomonadales</taxon>
        <taxon>Sphingomonadaceae</taxon>
        <taxon>Sphingomonas</taxon>
    </lineage>
</organism>
<feature type="domain" description="RNase H type-2" evidence="17">
    <location>
        <begin position="14"/>
        <end position="202"/>
    </location>
</feature>
<keyword evidence="10 14" id="KW-0479">Metal-binding</keyword>
<comment type="function">
    <text evidence="3 14 16">Endonuclease that specifically degrades the RNA of RNA-DNA hybrids.</text>
</comment>
<dbReference type="GO" id="GO:0006298">
    <property type="term" value="P:mismatch repair"/>
    <property type="evidence" value="ECO:0007669"/>
    <property type="project" value="TreeGrafter"/>
</dbReference>
<keyword evidence="9 14" id="KW-0540">Nuclease</keyword>
<keyword evidence="13 14" id="KW-0464">Manganese</keyword>
<evidence type="ECO:0000256" key="14">
    <source>
        <dbReference type="HAMAP-Rule" id="MF_00052"/>
    </source>
</evidence>
<evidence type="ECO:0000313" key="18">
    <source>
        <dbReference type="EMBL" id="QDX26836.1"/>
    </source>
</evidence>
<evidence type="ECO:0000256" key="9">
    <source>
        <dbReference type="ARBA" id="ARBA00022722"/>
    </source>
</evidence>
<dbReference type="HAMAP" id="MF_00052_B">
    <property type="entry name" value="RNase_HII_B"/>
    <property type="match status" value="1"/>
</dbReference>
<comment type="catalytic activity">
    <reaction evidence="1 14 15 16">
        <text>Endonucleolytic cleavage to 5'-phosphomonoester.</text>
        <dbReference type="EC" id="3.1.26.4"/>
    </reaction>
</comment>
<dbReference type="PROSITE" id="PS51975">
    <property type="entry name" value="RNASE_H_2"/>
    <property type="match status" value="1"/>
</dbReference>
<dbReference type="InterPro" id="IPR024567">
    <property type="entry name" value="RNase_HII/HIII_dom"/>
</dbReference>
<dbReference type="SUPFAM" id="SSF53098">
    <property type="entry name" value="Ribonuclease H-like"/>
    <property type="match status" value="1"/>
</dbReference>
<evidence type="ECO:0000313" key="19">
    <source>
        <dbReference type="Proteomes" id="UP000318055"/>
    </source>
</evidence>
<evidence type="ECO:0000256" key="1">
    <source>
        <dbReference type="ARBA" id="ARBA00000077"/>
    </source>
</evidence>
<dbReference type="GO" id="GO:0003723">
    <property type="term" value="F:RNA binding"/>
    <property type="evidence" value="ECO:0007669"/>
    <property type="project" value="UniProtKB-UniRule"/>
</dbReference>
<comment type="cofactor">
    <cofactor evidence="14 15">
        <name>Mn(2+)</name>
        <dbReference type="ChEBI" id="CHEBI:29035"/>
    </cofactor>
    <cofactor evidence="14 15">
        <name>Mg(2+)</name>
        <dbReference type="ChEBI" id="CHEBI:18420"/>
    </cofactor>
    <text evidence="14 15">Manganese or magnesium. Binds 1 divalent metal ion per monomer in the absence of substrate. May bind a second metal ion after substrate binding.</text>
</comment>
<comment type="subcellular location">
    <subcellularLocation>
        <location evidence="4 14">Cytoplasm</location>
    </subcellularLocation>
</comment>
<dbReference type="NCBIfam" id="NF000595">
    <property type="entry name" value="PRK00015.1-3"/>
    <property type="match status" value="1"/>
</dbReference>
<dbReference type="EMBL" id="CP042239">
    <property type="protein sequence ID" value="QDX26836.1"/>
    <property type="molecule type" value="Genomic_DNA"/>
</dbReference>
<gene>
    <name evidence="14" type="primary">rnhB</name>
    <name evidence="18" type="ORF">FPZ54_13020</name>
</gene>
<dbReference type="InterPro" id="IPR036397">
    <property type="entry name" value="RNaseH_sf"/>
</dbReference>
<evidence type="ECO:0000256" key="8">
    <source>
        <dbReference type="ARBA" id="ARBA00022490"/>
    </source>
</evidence>
<dbReference type="Pfam" id="PF01351">
    <property type="entry name" value="RNase_HII"/>
    <property type="match status" value="1"/>
</dbReference>
<feature type="binding site" evidence="14 15">
    <location>
        <position position="111"/>
    </location>
    <ligand>
        <name>a divalent metal cation</name>
        <dbReference type="ChEBI" id="CHEBI:60240"/>
    </ligand>
</feature>
<dbReference type="GO" id="GO:0043137">
    <property type="term" value="P:DNA replication, removal of RNA primer"/>
    <property type="evidence" value="ECO:0007669"/>
    <property type="project" value="TreeGrafter"/>
</dbReference>
<evidence type="ECO:0000256" key="5">
    <source>
        <dbReference type="ARBA" id="ARBA00007383"/>
    </source>
</evidence>
<evidence type="ECO:0000256" key="16">
    <source>
        <dbReference type="RuleBase" id="RU003515"/>
    </source>
</evidence>
<keyword evidence="19" id="KW-1185">Reference proteome</keyword>
<protein>
    <recommendedName>
        <fullName evidence="7 14">Ribonuclease HII</fullName>
        <shortName evidence="14">RNase HII</shortName>
        <ecNumber evidence="6 14">3.1.26.4</ecNumber>
    </recommendedName>
</protein>
<keyword evidence="12 14" id="KW-0378">Hydrolase</keyword>
<dbReference type="Proteomes" id="UP000318055">
    <property type="component" value="Chromosome"/>
</dbReference>
<evidence type="ECO:0000256" key="4">
    <source>
        <dbReference type="ARBA" id="ARBA00004496"/>
    </source>
</evidence>
<dbReference type="GO" id="GO:0005737">
    <property type="term" value="C:cytoplasm"/>
    <property type="evidence" value="ECO:0007669"/>
    <property type="project" value="UniProtKB-SubCell"/>
</dbReference>
<comment type="cofactor">
    <cofactor evidence="2">
        <name>Mg(2+)</name>
        <dbReference type="ChEBI" id="CHEBI:18420"/>
    </cofactor>
</comment>
<evidence type="ECO:0000256" key="6">
    <source>
        <dbReference type="ARBA" id="ARBA00012180"/>
    </source>
</evidence>
<dbReference type="InterPro" id="IPR012337">
    <property type="entry name" value="RNaseH-like_sf"/>
</dbReference>
<sequence>MPDFALERRHAARGHIAGVDEAGRGPLAGPVVAAAVILDPDCIPDGIDDSKALTAAKRAALCEALLSCARVGIGIASVEEIDRLNILWATMLAMTRAVAALDPCPGFVLVDGNRCPDWVHASEAVVGGDALCLSIAAASIVAKHRRDCIMAELDALHPGYGWASNKGYAARVHQDALRTLGPTPHHRRSFAPVAQAELDFGPLVRAV</sequence>
<feature type="binding site" evidence="14 15">
    <location>
        <position position="21"/>
    </location>
    <ligand>
        <name>a divalent metal cation</name>
        <dbReference type="ChEBI" id="CHEBI:60240"/>
    </ligand>
</feature>
<evidence type="ECO:0000256" key="13">
    <source>
        <dbReference type="ARBA" id="ARBA00023211"/>
    </source>
</evidence>
<evidence type="ECO:0000256" key="12">
    <source>
        <dbReference type="ARBA" id="ARBA00022801"/>
    </source>
</evidence>
<dbReference type="OrthoDB" id="9803420at2"/>
<evidence type="ECO:0000256" key="11">
    <source>
        <dbReference type="ARBA" id="ARBA00022759"/>
    </source>
</evidence>
<evidence type="ECO:0000256" key="7">
    <source>
        <dbReference type="ARBA" id="ARBA00019179"/>
    </source>
</evidence>
<name>A0A518RHC1_9SPHN</name>
<dbReference type="EC" id="3.1.26.4" evidence="6 14"/>
<evidence type="ECO:0000256" key="15">
    <source>
        <dbReference type="PROSITE-ProRule" id="PRU01319"/>
    </source>
</evidence>
<dbReference type="GO" id="GO:0032299">
    <property type="term" value="C:ribonuclease H2 complex"/>
    <property type="evidence" value="ECO:0007669"/>
    <property type="project" value="TreeGrafter"/>
</dbReference>
<accession>A0A518RHC1</accession>
<evidence type="ECO:0000256" key="2">
    <source>
        <dbReference type="ARBA" id="ARBA00001946"/>
    </source>
</evidence>
<evidence type="ECO:0000259" key="17">
    <source>
        <dbReference type="PROSITE" id="PS51975"/>
    </source>
</evidence>
<dbReference type="PANTHER" id="PTHR10954">
    <property type="entry name" value="RIBONUCLEASE H2 SUBUNIT A"/>
    <property type="match status" value="1"/>
</dbReference>
<dbReference type="CDD" id="cd07182">
    <property type="entry name" value="RNase_HII_bacteria_HII_like"/>
    <property type="match status" value="1"/>
</dbReference>
<dbReference type="InterPro" id="IPR022898">
    <property type="entry name" value="RNase_HII"/>
</dbReference>
<proteinExistence type="inferred from homology"/>
<dbReference type="InterPro" id="IPR001352">
    <property type="entry name" value="RNase_HII/HIII"/>
</dbReference>
<dbReference type="GO" id="GO:0030145">
    <property type="term" value="F:manganese ion binding"/>
    <property type="evidence" value="ECO:0007669"/>
    <property type="project" value="UniProtKB-UniRule"/>
</dbReference>
<keyword evidence="8 14" id="KW-0963">Cytoplasm</keyword>